<proteinExistence type="predicted"/>
<accession>X1AY56</accession>
<dbReference type="AlphaFoldDB" id="X1AY56"/>
<name>X1AY56_9ZZZZ</name>
<organism evidence="1">
    <name type="scientific">marine sediment metagenome</name>
    <dbReference type="NCBI Taxonomy" id="412755"/>
    <lineage>
        <taxon>unclassified sequences</taxon>
        <taxon>metagenomes</taxon>
        <taxon>ecological metagenomes</taxon>
    </lineage>
</organism>
<feature type="non-terminal residue" evidence="1">
    <location>
        <position position="1"/>
    </location>
</feature>
<sequence>PRSILNLISKYNLFGVIYDESIYDTNTNDKDTIKSLKIPYVSIGGYYHKYMKYKTKYLSLKKDKF</sequence>
<evidence type="ECO:0000313" key="1">
    <source>
        <dbReference type="EMBL" id="GAG88149.1"/>
    </source>
</evidence>
<reference evidence="1" key="1">
    <citation type="journal article" date="2014" name="Front. Microbiol.">
        <title>High frequency of phylogenetically diverse reductive dehalogenase-homologous genes in deep subseafloor sedimentary metagenomes.</title>
        <authorList>
            <person name="Kawai M."/>
            <person name="Futagami T."/>
            <person name="Toyoda A."/>
            <person name="Takaki Y."/>
            <person name="Nishi S."/>
            <person name="Hori S."/>
            <person name="Arai W."/>
            <person name="Tsubouchi T."/>
            <person name="Morono Y."/>
            <person name="Uchiyama I."/>
            <person name="Ito T."/>
            <person name="Fujiyama A."/>
            <person name="Inagaki F."/>
            <person name="Takami H."/>
        </authorList>
    </citation>
    <scope>NUCLEOTIDE SEQUENCE</scope>
    <source>
        <strain evidence="1">Expedition CK06-06</strain>
    </source>
</reference>
<protein>
    <submittedName>
        <fullName evidence="1">Uncharacterized protein</fullName>
    </submittedName>
</protein>
<gene>
    <name evidence="1" type="ORF">S01H4_22548</name>
</gene>
<dbReference type="EMBL" id="BART01010351">
    <property type="protein sequence ID" value="GAG88149.1"/>
    <property type="molecule type" value="Genomic_DNA"/>
</dbReference>
<comment type="caution">
    <text evidence="1">The sequence shown here is derived from an EMBL/GenBank/DDBJ whole genome shotgun (WGS) entry which is preliminary data.</text>
</comment>